<dbReference type="RefSeq" id="WP_253750089.1">
    <property type="nucleotide sequence ID" value="NZ_JAMZDZ010000001.1"/>
</dbReference>
<proteinExistence type="predicted"/>
<keyword evidence="3" id="KW-0489">Methyltransferase</keyword>
<reference evidence="4" key="1">
    <citation type="journal article" date="2019" name="Int. J. Syst. Evol. Microbiol.">
        <title>The Global Catalogue of Microorganisms (GCM) 10K type strain sequencing project: providing services to taxonomists for standard genome sequencing and annotation.</title>
        <authorList>
            <consortium name="The Broad Institute Genomics Platform"/>
            <consortium name="The Broad Institute Genome Sequencing Center for Infectious Disease"/>
            <person name="Wu L."/>
            <person name="Ma J."/>
        </authorList>
    </citation>
    <scope>NUCLEOTIDE SEQUENCE [LARGE SCALE GENOMIC DNA]</scope>
    <source>
        <strain evidence="4">CGMCC 4.7289</strain>
    </source>
</reference>
<dbReference type="SUPFAM" id="SSF53335">
    <property type="entry name" value="S-adenosyl-L-methionine-dependent methyltransferases"/>
    <property type="match status" value="1"/>
</dbReference>
<keyword evidence="3" id="KW-0808">Transferase</keyword>
<feature type="region of interest" description="Disordered" evidence="1">
    <location>
        <begin position="1"/>
        <end position="25"/>
    </location>
</feature>
<feature type="domain" description="Methyltransferase type 11" evidence="2">
    <location>
        <begin position="74"/>
        <end position="161"/>
    </location>
</feature>
<evidence type="ECO:0000313" key="3">
    <source>
        <dbReference type="EMBL" id="MFC4135619.1"/>
    </source>
</evidence>
<dbReference type="EMBL" id="JBHSAY010000023">
    <property type="protein sequence ID" value="MFC4135619.1"/>
    <property type="molecule type" value="Genomic_DNA"/>
</dbReference>
<dbReference type="InterPro" id="IPR029063">
    <property type="entry name" value="SAM-dependent_MTases_sf"/>
</dbReference>
<dbReference type="Gene3D" id="3.40.50.150">
    <property type="entry name" value="Vaccinia Virus protein VP39"/>
    <property type="match status" value="1"/>
</dbReference>
<dbReference type="GO" id="GO:0008168">
    <property type="term" value="F:methyltransferase activity"/>
    <property type="evidence" value="ECO:0007669"/>
    <property type="project" value="UniProtKB-KW"/>
</dbReference>
<feature type="compositionally biased region" description="Low complexity" evidence="1">
    <location>
        <begin position="1"/>
        <end position="24"/>
    </location>
</feature>
<name>A0ABV8LYT0_9ACTN</name>
<sequence length="273" mass="29777">MTAASAEPPADAARTADPRTTAGRPFDELLAEAAEADVDGWDFSWLDGRATEQRPSWGYLRRMSALMAGARVAVDVQTGGGEVLAEVPALAPTTYATEGWPPNLALARRTLQPLGVSVVEAAEDGPLPFPDETFDLVVSRHPNVVGWAEVARVLQPGGVYFSQQIGPGSNRELTEFFLGPQTYGPEREPETARRELTAAGLVLDELRAESLVVTFADVGAVVYFIRKVIWAVPDFTVEKYHDTLLALHEHIQRHGRFESHAQRMLVVAHKPSV</sequence>
<evidence type="ECO:0000256" key="1">
    <source>
        <dbReference type="SAM" id="MobiDB-lite"/>
    </source>
</evidence>
<evidence type="ECO:0000259" key="2">
    <source>
        <dbReference type="Pfam" id="PF08241"/>
    </source>
</evidence>
<dbReference type="InterPro" id="IPR013216">
    <property type="entry name" value="Methyltransf_11"/>
</dbReference>
<accession>A0ABV8LYT0</accession>
<dbReference type="Pfam" id="PF08241">
    <property type="entry name" value="Methyltransf_11"/>
    <property type="match status" value="1"/>
</dbReference>
<gene>
    <name evidence="3" type="ORF">ACFOZ4_33815</name>
</gene>
<evidence type="ECO:0000313" key="4">
    <source>
        <dbReference type="Proteomes" id="UP001595816"/>
    </source>
</evidence>
<dbReference type="GO" id="GO:0032259">
    <property type="term" value="P:methylation"/>
    <property type="evidence" value="ECO:0007669"/>
    <property type="project" value="UniProtKB-KW"/>
</dbReference>
<keyword evidence="4" id="KW-1185">Reference proteome</keyword>
<dbReference type="Proteomes" id="UP001595816">
    <property type="component" value="Unassembled WGS sequence"/>
</dbReference>
<dbReference type="PANTHER" id="PTHR43460:SF1">
    <property type="entry name" value="METHYLTRANSFERASE TYPE 11 DOMAIN-CONTAINING PROTEIN"/>
    <property type="match status" value="1"/>
</dbReference>
<dbReference type="InterPro" id="IPR052939">
    <property type="entry name" value="23S_rRNA_MeTrnsfrase_RlmA"/>
</dbReference>
<organism evidence="3 4">
    <name type="scientific">Hamadaea flava</name>
    <dbReference type="NCBI Taxonomy" id="1742688"/>
    <lineage>
        <taxon>Bacteria</taxon>
        <taxon>Bacillati</taxon>
        <taxon>Actinomycetota</taxon>
        <taxon>Actinomycetes</taxon>
        <taxon>Micromonosporales</taxon>
        <taxon>Micromonosporaceae</taxon>
        <taxon>Hamadaea</taxon>
    </lineage>
</organism>
<dbReference type="PANTHER" id="PTHR43460">
    <property type="entry name" value="METHYLTRANSFERASE"/>
    <property type="match status" value="1"/>
</dbReference>
<comment type="caution">
    <text evidence="3">The sequence shown here is derived from an EMBL/GenBank/DDBJ whole genome shotgun (WGS) entry which is preliminary data.</text>
</comment>
<protein>
    <submittedName>
        <fullName evidence="3">Class I SAM-dependent methyltransferase</fullName>
    </submittedName>
</protein>